<gene>
    <name evidence="3" type="ORF">OKIOD_LOCUS8883</name>
</gene>
<proteinExistence type="predicted"/>
<name>A0ABN7SIV9_OIKDI</name>
<evidence type="ECO:0000256" key="2">
    <source>
        <dbReference type="SAM" id="Phobius"/>
    </source>
</evidence>
<feature type="compositionally biased region" description="Polar residues" evidence="1">
    <location>
        <begin position="296"/>
        <end position="307"/>
    </location>
</feature>
<feature type="region of interest" description="Disordered" evidence="1">
    <location>
        <begin position="296"/>
        <end position="346"/>
    </location>
</feature>
<protein>
    <submittedName>
        <fullName evidence="3">Oidioi.mRNA.OKI2018_I69.chr1.g118.t1.cds</fullName>
    </submittedName>
</protein>
<dbReference type="Proteomes" id="UP001158576">
    <property type="component" value="Chromosome 1"/>
</dbReference>
<reference evidence="3 4" key="1">
    <citation type="submission" date="2021-04" db="EMBL/GenBank/DDBJ databases">
        <authorList>
            <person name="Bliznina A."/>
        </authorList>
    </citation>
    <scope>NUCLEOTIDE SEQUENCE [LARGE SCALE GENOMIC DNA]</scope>
</reference>
<evidence type="ECO:0000256" key="1">
    <source>
        <dbReference type="SAM" id="MobiDB-lite"/>
    </source>
</evidence>
<dbReference type="EMBL" id="OU015566">
    <property type="protein sequence ID" value="CAG5102047.1"/>
    <property type="molecule type" value="Genomic_DNA"/>
</dbReference>
<evidence type="ECO:0000313" key="4">
    <source>
        <dbReference type="Proteomes" id="UP001158576"/>
    </source>
</evidence>
<feature type="transmembrane region" description="Helical" evidence="2">
    <location>
        <begin position="180"/>
        <end position="198"/>
    </location>
</feature>
<keyword evidence="2" id="KW-1133">Transmembrane helix</keyword>
<feature type="compositionally biased region" description="Polar residues" evidence="1">
    <location>
        <begin position="326"/>
        <end position="335"/>
    </location>
</feature>
<keyword evidence="4" id="KW-1185">Reference proteome</keyword>
<evidence type="ECO:0000313" key="3">
    <source>
        <dbReference type="EMBL" id="CAG5102047.1"/>
    </source>
</evidence>
<keyword evidence="2" id="KW-0812">Transmembrane</keyword>
<sequence length="378" mass="42182">MRGRLRSKKIFSPLKLILFLVVFSFLSNLFPSELINPSYERRTFKTFTWLSVKNSRKGIFDQAREYVVESVGTDVFYVLFNLGRLILAMVLKDYIADQIPYLKTKTVGQKLVKTMQMQLNEESSDEDVSGRRITEVEFAKQKKALGATGAAAATGASAVAVNLVGFVKNIISTTKMMAKFIYYILRMVLMAVFMVLNLPRQILLGTLTGLSAAGVIPEESNFHRIVRNTTFKEIFVDGVAEMFHVSDSDLTSEDLMVIGARDSQIGLNDWDSSDSEDHKCADGTCQVCEQTRPRSIVQSGDSSTVLNKNLGPSAGFKRISPKRNSRASSRASPTAQARRETVVSPRSVAGTSFVTARDMTEDQEMNDLLEWAHQHFKQ</sequence>
<keyword evidence="2" id="KW-0472">Membrane</keyword>
<accession>A0ABN7SIV9</accession>
<organism evidence="3 4">
    <name type="scientific">Oikopleura dioica</name>
    <name type="common">Tunicate</name>
    <dbReference type="NCBI Taxonomy" id="34765"/>
    <lineage>
        <taxon>Eukaryota</taxon>
        <taxon>Metazoa</taxon>
        <taxon>Chordata</taxon>
        <taxon>Tunicata</taxon>
        <taxon>Appendicularia</taxon>
        <taxon>Copelata</taxon>
        <taxon>Oikopleuridae</taxon>
        <taxon>Oikopleura</taxon>
    </lineage>
</organism>
<feature type="transmembrane region" description="Helical" evidence="2">
    <location>
        <begin position="75"/>
        <end position="95"/>
    </location>
</feature>